<name>A0AAV4CUL9_9GAST</name>
<evidence type="ECO:0000256" key="1">
    <source>
        <dbReference type="SAM" id="MobiDB-lite"/>
    </source>
</evidence>
<evidence type="ECO:0000313" key="3">
    <source>
        <dbReference type="Proteomes" id="UP000735302"/>
    </source>
</evidence>
<evidence type="ECO:0000313" key="2">
    <source>
        <dbReference type="EMBL" id="GFO35574.1"/>
    </source>
</evidence>
<proteinExistence type="predicted"/>
<organism evidence="2 3">
    <name type="scientific">Plakobranchus ocellatus</name>
    <dbReference type="NCBI Taxonomy" id="259542"/>
    <lineage>
        <taxon>Eukaryota</taxon>
        <taxon>Metazoa</taxon>
        <taxon>Spiralia</taxon>
        <taxon>Lophotrochozoa</taxon>
        <taxon>Mollusca</taxon>
        <taxon>Gastropoda</taxon>
        <taxon>Heterobranchia</taxon>
        <taxon>Euthyneura</taxon>
        <taxon>Panpulmonata</taxon>
        <taxon>Sacoglossa</taxon>
        <taxon>Placobranchoidea</taxon>
        <taxon>Plakobranchidae</taxon>
        <taxon>Plakobranchus</taxon>
    </lineage>
</organism>
<gene>
    <name evidence="2" type="ORF">PoB_006207900</name>
</gene>
<dbReference type="AlphaFoldDB" id="A0AAV4CUL9"/>
<reference evidence="2 3" key="1">
    <citation type="journal article" date="2021" name="Elife">
        <title>Chloroplast acquisition without the gene transfer in kleptoplastic sea slugs, Plakobranchus ocellatus.</title>
        <authorList>
            <person name="Maeda T."/>
            <person name="Takahashi S."/>
            <person name="Yoshida T."/>
            <person name="Shimamura S."/>
            <person name="Takaki Y."/>
            <person name="Nagai Y."/>
            <person name="Toyoda A."/>
            <person name="Suzuki Y."/>
            <person name="Arimoto A."/>
            <person name="Ishii H."/>
            <person name="Satoh N."/>
            <person name="Nishiyama T."/>
            <person name="Hasebe M."/>
            <person name="Maruyama T."/>
            <person name="Minagawa J."/>
            <person name="Obokata J."/>
            <person name="Shigenobu S."/>
        </authorList>
    </citation>
    <scope>NUCLEOTIDE SEQUENCE [LARGE SCALE GENOMIC DNA]</scope>
</reference>
<keyword evidence="3" id="KW-1185">Reference proteome</keyword>
<feature type="compositionally biased region" description="Basic and acidic residues" evidence="1">
    <location>
        <begin position="108"/>
        <end position="118"/>
    </location>
</feature>
<dbReference type="Proteomes" id="UP000735302">
    <property type="component" value="Unassembled WGS sequence"/>
</dbReference>
<protein>
    <submittedName>
        <fullName evidence="2">Uncharacterized protein</fullName>
    </submittedName>
</protein>
<feature type="region of interest" description="Disordered" evidence="1">
    <location>
        <begin position="108"/>
        <end position="130"/>
    </location>
</feature>
<sequence length="130" mass="15203">MPPTPSAQVLRRQSAKPVMKRVRVRVLYAPTSYHIRVPDKNLHYHNYCDQKFRPENKSAYRTREKGKRLRVMRTIRRMRARACACVLKQNRFRDGSSGVSRFRGVQGHVRESPEDQPVHHQHQLSASVTA</sequence>
<accession>A0AAV4CUL9</accession>
<dbReference type="EMBL" id="BLXT01006999">
    <property type="protein sequence ID" value="GFO35574.1"/>
    <property type="molecule type" value="Genomic_DNA"/>
</dbReference>
<comment type="caution">
    <text evidence="2">The sequence shown here is derived from an EMBL/GenBank/DDBJ whole genome shotgun (WGS) entry which is preliminary data.</text>
</comment>